<dbReference type="GO" id="GO:0048471">
    <property type="term" value="C:perinuclear region of cytoplasm"/>
    <property type="evidence" value="ECO:0007669"/>
    <property type="project" value="UniProtKB-SubCell"/>
</dbReference>
<keyword evidence="3" id="KW-0479">Metal-binding</keyword>
<dbReference type="Proteomes" id="UP000010552">
    <property type="component" value="Unassembled WGS sequence"/>
</dbReference>
<dbReference type="GO" id="GO:0017022">
    <property type="term" value="F:myosin binding"/>
    <property type="evidence" value="ECO:0007669"/>
    <property type="project" value="TreeGrafter"/>
</dbReference>
<evidence type="ECO:0000256" key="1">
    <source>
        <dbReference type="ARBA" id="ARBA00004556"/>
    </source>
</evidence>
<evidence type="ECO:0000256" key="2">
    <source>
        <dbReference type="ARBA" id="ARBA00022490"/>
    </source>
</evidence>
<dbReference type="AlphaFoldDB" id="L5KEJ1"/>
<dbReference type="PANTHER" id="PTHR14555">
    <property type="entry name" value="MYELIN-ASSOCIATED OLIGODENDROCYTIC BASIC PROTEIN MOBP -RELATED"/>
    <property type="match status" value="1"/>
</dbReference>
<feature type="domain" description="RabBD" evidence="7">
    <location>
        <begin position="4"/>
        <end position="172"/>
    </location>
</feature>
<keyword evidence="9" id="KW-1185">Reference proteome</keyword>
<dbReference type="Gene3D" id="3.30.40.10">
    <property type="entry name" value="Zinc/RING finger domain, C3HC4 (zinc finger)"/>
    <property type="match status" value="1"/>
</dbReference>
<evidence type="ECO:0000256" key="4">
    <source>
        <dbReference type="ARBA" id="ARBA00022771"/>
    </source>
</evidence>
<feature type="compositionally biased region" description="Polar residues" evidence="6">
    <location>
        <begin position="708"/>
        <end position="719"/>
    </location>
</feature>
<keyword evidence="4" id="KW-0863">Zinc-finger</keyword>
<evidence type="ECO:0000313" key="9">
    <source>
        <dbReference type="Proteomes" id="UP000010552"/>
    </source>
</evidence>
<dbReference type="InterPro" id="IPR010911">
    <property type="entry name" value="Rab_BD"/>
</dbReference>
<dbReference type="PANTHER" id="PTHR14555:SF6">
    <property type="entry name" value="RAB EFFECTOR MYRIP"/>
    <property type="match status" value="1"/>
</dbReference>
<reference evidence="9" key="1">
    <citation type="journal article" date="2013" name="Science">
        <title>Comparative analysis of bat genomes provides insight into the evolution of flight and immunity.</title>
        <authorList>
            <person name="Zhang G."/>
            <person name="Cowled C."/>
            <person name="Shi Z."/>
            <person name="Huang Z."/>
            <person name="Bishop-Lilly K.A."/>
            <person name="Fang X."/>
            <person name="Wynne J.W."/>
            <person name="Xiong Z."/>
            <person name="Baker M.L."/>
            <person name="Zhao W."/>
            <person name="Tachedjian M."/>
            <person name="Zhu Y."/>
            <person name="Zhou P."/>
            <person name="Jiang X."/>
            <person name="Ng J."/>
            <person name="Yang L."/>
            <person name="Wu L."/>
            <person name="Xiao J."/>
            <person name="Feng Y."/>
            <person name="Chen Y."/>
            <person name="Sun X."/>
            <person name="Zhang Y."/>
            <person name="Marsh G.A."/>
            <person name="Crameri G."/>
            <person name="Broder C.C."/>
            <person name="Frey K.G."/>
            <person name="Wang L.F."/>
            <person name="Wang J."/>
        </authorList>
    </citation>
    <scope>NUCLEOTIDE SEQUENCE [LARGE SCALE GENOMIC DNA]</scope>
</reference>
<dbReference type="InParanoid" id="L5KEJ1"/>
<dbReference type="InterPro" id="IPR051745">
    <property type="entry name" value="Intracell_Transport_Effector"/>
</dbReference>
<feature type="region of interest" description="Disordered" evidence="6">
    <location>
        <begin position="394"/>
        <end position="423"/>
    </location>
</feature>
<feature type="region of interest" description="Disordered" evidence="6">
    <location>
        <begin position="502"/>
        <end position="672"/>
    </location>
</feature>
<feature type="region of interest" description="Disordered" evidence="6">
    <location>
        <begin position="294"/>
        <end position="315"/>
    </location>
</feature>
<dbReference type="STRING" id="9402.L5KEJ1"/>
<dbReference type="Pfam" id="PF02318">
    <property type="entry name" value="FYVE_2"/>
    <property type="match status" value="2"/>
</dbReference>
<evidence type="ECO:0000256" key="3">
    <source>
        <dbReference type="ARBA" id="ARBA00022723"/>
    </source>
</evidence>
<dbReference type="FunCoup" id="L5KEJ1">
    <property type="interactions" value="769"/>
</dbReference>
<proteinExistence type="predicted"/>
<accession>L5KEJ1</accession>
<dbReference type="InterPro" id="IPR006788">
    <property type="entry name" value="Myrip/Melanophilin"/>
</dbReference>
<protein>
    <submittedName>
        <fullName evidence="8">Rab effector MyRIP</fullName>
    </submittedName>
</protein>
<comment type="subcellular location">
    <subcellularLocation>
        <location evidence="1">Cytoplasm</location>
        <location evidence="1">Perinuclear region</location>
    </subcellularLocation>
</comment>
<keyword evidence="5" id="KW-0862">Zinc</keyword>
<sequence>MGRKLDLSGLTDDETEHVLQVVQRDFNLRKKEEERLRPDNYTNAGILEESTSMGNAFNVMDNQINQVSHEGSWKEREESGGSLDGELKQKLDEEGSKCSILSKHQKFVEHCCMRCCSPFTFLVNSKRRCGDCAFNVCKSCCSYQKHEKVWVCCVCQQARLLRTQSLEWFYNNVKSRFKRFGSAKVLKNLYRKHRLESGACFDILGGSFFEANLENEGSISGSESTFYKQSEGHSMMDTLAVALRVAEEAIEEAISKAEAYGDSLVQPPSSSLWGGVGQGGGERVQVVRKPASQEQCPTSPCICGQDSQKDKQHEASYLRDHKEELTEELATTILQKIIRKQKSRSEQQMGEEPGWSQPQSCSAKAADEGTTASAGGHRASSTFWSAFSLTRGGAPKTSSLEAASRQPGNQAQQPREESALPSWTSVDRLDDTDLAPVLQSPDGNWVALKDGTLPPTRLLAKPKSGTFQALEVASSVTSAYDEMGSDSEEDFDWSEALSTLCPRPRGLTRKPQPQLTQAQGSDQGPLAISASSRLSPYPEAMCSDSETSSAGSSREAGHRARLSWVQRKAPRNPAAEKMRLQGELDVNFNLQAAGRETSDSSEPEEAPHAADRRARRWRRARVGSEEPSKEPPSPDAHSQDLDTHQVSGDLSETELSSEARHPQMGADITEEKVRSRFFKLAMKMSEKDTSSGEDQESEPKTESENQKESVSSEDNSQSVQEELKKKYSAVSLCNISTEVLKVINATEELIAESAGSWEFPPGFPDREKGTFPLGTDQVRLDEQLTSLEENVYLAAGTVYGLEGQLNELEDAARCIHSGTGETELADLEDQVATAAAQVHHAELQITDIESRISALTVAGLNIAPCGRLTRKRDQKQRNQVQTIDTSRQQRRKLPAPPVKAENTEASSVTTMKTFNRNFILQGSSTNKTKESKSTTEDAMVNVISALIPVTSTVVGTSILQLPY</sequence>
<dbReference type="GO" id="GO:0006886">
    <property type="term" value="P:intracellular protein transport"/>
    <property type="evidence" value="ECO:0007669"/>
    <property type="project" value="InterPro"/>
</dbReference>
<dbReference type="EMBL" id="KB030759">
    <property type="protein sequence ID" value="ELK10099.1"/>
    <property type="molecule type" value="Genomic_DNA"/>
</dbReference>
<evidence type="ECO:0000256" key="5">
    <source>
        <dbReference type="ARBA" id="ARBA00022833"/>
    </source>
</evidence>
<dbReference type="GO" id="GO:0031267">
    <property type="term" value="F:small GTPase binding"/>
    <property type="evidence" value="ECO:0007669"/>
    <property type="project" value="InterPro"/>
</dbReference>
<organism evidence="8 9">
    <name type="scientific">Pteropus alecto</name>
    <name type="common">Black flying fox</name>
    <dbReference type="NCBI Taxonomy" id="9402"/>
    <lineage>
        <taxon>Eukaryota</taxon>
        <taxon>Metazoa</taxon>
        <taxon>Chordata</taxon>
        <taxon>Craniata</taxon>
        <taxon>Vertebrata</taxon>
        <taxon>Euteleostomi</taxon>
        <taxon>Mammalia</taxon>
        <taxon>Eutheria</taxon>
        <taxon>Laurasiatheria</taxon>
        <taxon>Chiroptera</taxon>
        <taxon>Yinpterochiroptera</taxon>
        <taxon>Pteropodoidea</taxon>
        <taxon>Pteropodidae</taxon>
        <taxon>Pteropodinae</taxon>
        <taxon>Pteropus</taxon>
    </lineage>
</organism>
<feature type="compositionally biased region" description="Polar residues" evidence="6">
    <location>
        <begin position="511"/>
        <end position="522"/>
    </location>
</feature>
<evidence type="ECO:0000313" key="8">
    <source>
        <dbReference type="EMBL" id="ELK10099.1"/>
    </source>
</evidence>
<dbReference type="GO" id="GO:0003779">
    <property type="term" value="F:actin binding"/>
    <property type="evidence" value="ECO:0007669"/>
    <property type="project" value="TreeGrafter"/>
</dbReference>
<feature type="region of interest" description="Disordered" evidence="6">
    <location>
        <begin position="868"/>
        <end position="907"/>
    </location>
</feature>
<evidence type="ECO:0000259" key="7">
    <source>
        <dbReference type="PROSITE" id="PS50916"/>
    </source>
</evidence>
<dbReference type="GO" id="GO:0030864">
    <property type="term" value="C:cortical actin cytoskeleton"/>
    <property type="evidence" value="ECO:0007669"/>
    <property type="project" value="TreeGrafter"/>
</dbReference>
<feature type="compositionally biased region" description="Polar residues" evidence="6">
    <location>
        <begin position="877"/>
        <end position="886"/>
    </location>
</feature>
<feature type="region of interest" description="Disordered" evidence="6">
    <location>
        <begin position="340"/>
        <end position="378"/>
    </location>
</feature>
<name>L5KEJ1_PTEAL</name>
<feature type="compositionally biased region" description="Polar residues" evidence="6">
    <location>
        <begin position="644"/>
        <end position="656"/>
    </location>
</feature>
<gene>
    <name evidence="8" type="ORF">PAL_GLEAN10007745</name>
</gene>
<dbReference type="GO" id="GO:0008270">
    <property type="term" value="F:zinc ion binding"/>
    <property type="evidence" value="ECO:0007669"/>
    <property type="project" value="UniProtKB-KW"/>
</dbReference>
<dbReference type="InterPro" id="IPR041282">
    <property type="entry name" value="FYVE_2"/>
</dbReference>
<dbReference type="InterPro" id="IPR013083">
    <property type="entry name" value="Znf_RING/FYVE/PHD"/>
</dbReference>
<dbReference type="PROSITE" id="PS50916">
    <property type="entry name" value="RABBD"/>
    <property type="match status" value="1"/>
</dbReference>
<evidence type="ECO:0000256" key="6">
    <source>
        <dbReference type="SAM" id="MobiDB-lite"/>
    </source>
</evidence>
<dbReference type="InterPro" id="IPR011011">
    <property type="entry name" value="Znf_FYVE_PHD"/>
</dbReference>
<dbReference type="Pfam" id="PF04698">
    <property type="entry name" value="Rab_eff_C"/>
    <property type="match status" value="2"/>
</dbReference>
<feature type="region of interest" description="Disordered" evidence="6">
    <location>
        <begin position="684"/>
        <end position="719"/>
    </location>
</feature>
<feature type="compositionally biased region" description="Basic and acidic residues" evidence="6">
    <location>
        <begin position="697"/>
        <end position="707"/>
    </location>
</feature>
<feature type="compositionally biased region" description="Polar residues" evidence="6">
    <location>
        <begin position="396"/>
        <end position="413"/>
    </location>
</feature>
<dbReference type="SUPFAM" id="SSF57903">
    <property type="entry name" value="FYVE/PHD zinc finger"/>
    <property type="match status" value="1"/>
</dbReference>
<keyword evidence="2" id="KW-0963">Cytoplasm</keyword>